<dbReference type="PANTHER" id="PTHR11777">
    <property type="entry name" value="ALANYL-TRNA SYNTHETASE"/>
    <property type="match status" value="1"/>
</dbReference>
<evidence type="ECO:0000256" key="11">
    <source>
        <dbReference type="HAMAP-Rule" id="MF_00036"/>
    </source>
</evidence>
<dbReference type="Gene3D" id="3.10.310.40">
    <property type="match status" value="1"/>
</dbReference>
<feature type="binding site" evidence="11">
    <location>
        <position position="709"/>
    </location>
    <ligand>
        <name>Zn(2+)</name>
        <dbReference type="ChEBI" id="CHEBI:29105"/>
    </ligand>
</feature>
<dbReference type="Proteomes" id="UP000309215">
    <property type="component" value="Unassembled WGS sequence"/>
</dbReference>
<keyword evidence="3 11" id="KW-0436">Ligase</keyword>
<feature type="domain" description="Alanyl-transfer RNA synthetases family profile" evidence="12">
    <location>
        <begin position="3"/>
        <end position="748"/>
    </location>
</feature>
<dbReference type="SUPFAM" id="SSF55681">
    <property type="entry name" value="Class II aaRS and biotin synthetases"/>
    <property type="match status" value="1"/>
</dbReference>
<dbReference type="SMART" id="SM00863">
    <property type="entry name" value="tRNA_SAD"/>
    <property type="match status" value="1"/>
</dbReference>
<dbReference type="InterPro" id="IPR018165">
    <property type="entry name" value="Ala-tRNA-synth_IIc_core"/>
</dbReference>
<evidence type="ECO:0000256" key="9">
    <source>
        <dbReference type="ARBA" id="ARBA00022917"/>
    </source>
</evidence>
<dbReference type="GO" id="GO:0002161">
    <property type="term" value="F:aminoacyl-tRNA deacylase activity"/>
    <property type="evidence" value="ECO:0007669"/>
    <property type="project" value="TreeGrafter"/>
</dbReference>
<evidence type="ECO:0000313" key="13">
    <source>
        <dbReference type="EMBL" id="TKD03949.1"/>
    </source>
</evidence>
<keyword evidence="6 11" id="KW-0862">Zinc</keyword>
<dbReference type="Gene3D" id="3.30.980.10">
    <property type="entry name" value="Threonyl-trna Synthetase, Chain A, domain 2"/>
    <property type="match status" value="1"/>
</dbReference>
<dbReference type="InterPro" id="IPR023033">
    <property type="entry name" value="Ala_tRNA_ligase_euk/bac"/>
</dbReference>
<name>A0A4U1JAP3_9BACT</name>
<dbReference type="CDD" id="cd00673">
    <property type="entry name" value="AlaRS_core"/>
    <property type="match status" value="1"/>
</dbReference>
<dbReference type="InterPro" id="IPR003156">
    <property type="entry name" value="DHHA1_dom"/>
</dbReference>
<dbReference type="PROSITE" id="PS50860">
    <property type="entry name" value="AA_TRNA_LIGASE_II_ALA"/>
    <property type="match status" value="1"/>
</dbReference>
<dbReference type="NCBIfam" id="TIGR00344">
    <property type="entry name" value="alaS"/>
    <property type="match status" value="1"/>
</dbReference>
<dbReference type="InterPro" id="IPR018163">
    <property type="entry name" value="Thr/Ala-tRNA-synth_IIc_edit"/>
</dbReference>
<dbReference type="GO" id="GO:0000049">
    <property type="term" value="F:tRNA binding"/>
    <property type="evidence" value="ECO:0007669"/>
    <property type="project" value="UniProtKB-KW"/>
</dbReference>
<evidence type="ECO:0000256" key="4">
    <source>
        <dbReference type="ARBA" id="ARBA00022723"/>
    </source>
</evidence>
<evidence type="ECO:0000313" key="14">
    <source>
        <dbReference type="Proteomes" id="UP000309215"/>
    </source>
</evidence>
<dbReference type="InterPro" id="IPR018164">
    <property type="entry name" value="Ala-tRNA-synth_IIc_N"/>
</dbReference>
<dbReference type="SUPFAM" id="SSF55186">
    <property type="entry name" value="ThrRS/AlaRS common domain"/>
    <property type="match status" value="1"/>
</dbReference>
<dbReference type="Gene3D" id="3.30.930.10">
    <property type="entry name" value="Bira Bifunctional Protein, Domain 2"/>
    <property type="match status" value="1"/>
</dbReference>
<dbReference type="FunFam" id="3.10.310.40:FF:000001">
    <property type="entry name" value="Alanine--tRNA ligase"/>
    <property type="match status" value="1"/>
</dbReference>
<dbReference type="PRINTS" id="PR00980">
    <property type="entry name" value="TRNASYNTHALA"/>
</dbReference>
<comment type="subcellular location">
    <subcellularLocation>
        <location evidence="11">Cytoplasm</location>
    </subcellularLocation>
</comment>
<dbReference type="GO" id="GO:0006419">
    <property type="term" value="P:alanyl-tRNA aminoacylation"/>
    <property type="evidence" value="ECO:0007669"/>
    <property type="project" value="UniProtKB-UniRule"/>
</dbReference>
<dbReference type="OrthoDB" id="9803884at2"/>
<comment type="catalytic activity">
    <reaction evidence="11">
        <text>tRNA(Ala) + L-alanine + ATP = L-alanyl-tRNA(Ala) + AMP + diphosphate</text>
        <dbReference type="Rhea" id="RHEA:12540"/>
        <dbReference type="Rhea" id="RHEA-COMP:9657"/>
        <dbReference type="Rhea" id="RHEA-COMP:9923"/>
        <dbReference type="ChEBI" id="CHEBI:30616"/>
        <dbReference type="ChEBI" id="CHEBI:33019"/>
        <dbReference type="ChEBI" id="CHEBI:57972"/>
        <dbReference type="ChEBI" id="CHEBI:78442"/>
        <dbReference type="ChEBI" id="CHEBI:78497"/>
        <dbReference type="ChEBI" id="CHEBI:456215"/>
        <dbReference type="EC" id="6.1.1.7"/>
    </reaction>
</comment>
<dbReference type="InterPro" id="IPR012947">
    <property type="entry name" value="tRNA_SAD"/>
</dbReference>
<dbReference type="Gene3D" id="3.30.54.20">
    <property type="match status" value="1"/>
</dbReference>
<gene>
    <name evidence="11 13" type="primary">alaS</name>
    <name evidence="13" type="ORF">E8A74_24150</name>
</gene>
<dbReference type="Pfam" id="PF02272">
    <property type="entry name" value="DHHA1"/>
    <property type="match status" value="1"/>
</dbReference>
<dbReference type="Pfam" id="PF01411">
    <property type="entry name" value="tRNA-synt_2c"/>
    <property type="match status" value="1"/>
</dbReference>
<dbReference type="EC" id="6.1.1.7" evidence="11"/>
<dbReference type="PANTHER" id="PTHR11777:SF9">
    <property type="entry name" value="ALANINE--TRNA LIGASE, CYTOPLASMIC"/>
    <property type="match status" value="1"/>
</dbReference>
<comment type="caution">
    <text evidence="13">The sequence shown here is derived from an EMBL/GenBank/DDBJ whole genome shotgun (WGS) entry which is preliminary data.</text>
</comment>
<keyword evidence="11" id="KW-0963">Cytoplasm</keyword>
<evidence type="ECO:0000256" key="3">
    <source>
        <dbReference type="ARBA" id="ARBA00022598"/>
    </source>
</evidence>
<dbReference type="FunFam" id="3.30.980.10:FF:000004">
    <property type="entry name" value="Alanine--tRNA ligase, cytoplasmic"/>
    <property type="match status" value="1"/>
</dbReference>
<organism evidence="13 14">
    <name type="scientific">Polyangium fumosum</name>
    <dbReference type="NCBI Taxonomy" id="889272"/>
    <lineage>
        <taxon>Bacteria</taxon>
        <taxon>Pseudomonadati</taxon>
        <taxon>Myxococcota</taxon>
        <taxon>Polyangia</taxon>
        <taxon>Polyangiales</taxon>
        <taxon>Polyangiaceae</taxon>
        <taxon>Polyangium</taxon>
    </lineage>
</organism>
<evidence type="ECO:0000256" key="6">
    <source>
        <dbReference type="ARBA" id="ARBA00022833"/>
    </source>
</evidence>
<keyword evidence="4 11" id="KW-0479">Metal-binding</keyword>
<reference evidence="13 14" key="1">
    <citation type="submission" date="2019-04" db="EMBL/GenBank/DDBJ databases">
        <authorList>
            <person name="Li Y."/>
            <person name="Wang J."/>
        </authorList>
    </citation>
    <scope>NUCLEOTIDE SEQUENCE [LARGE SCALE GENOMIC DNA]</scope>
    <source>
        <strain evidence="13 14">DSM 14668</strain>
    </source>
</reference>
<protein>
    <recommendedName>
        <fullName evidence="11">Alanine--tRNA ligase</fullName>
        <ecNumber evidence="11">6.1.1.7</ecNumber>
    </recommendedName>
    <alternativeName>
        <fullName evidence="11">Alanyl-tRNA synthetase</fullName>
        <shortName evidence="11">AlaRS</shortName>
    </alternativeName>
</protein>
<evidence type="ECO:0000256" key="8">
    <source>
        <dbReference type="ARBA" id="ARBA00022884"/>
    </source>
</evidence>
<dbReference type="HAMAP" id="MF_00036_B">
    <property type="entry name" value="Ala_tRNA_synth_B"/>
    <property type="match status" value="1"/>
</dbReference>
<dbReference type="Gene3D" id="2.40.30.130">
    <property type="match status" value="1"/>
</dbReference>
<comment type="domain">
    <text evidence="11">Consists of three domains; the N-terminal catalytic domain, the editing domain and the C-terminal C-Ala domain. The editing domain removes incorrectly charged amino acids, while the C-Ala domain, along with tRNA(Ala), serves as a bridge to cooperatively bring together the editing and aminoacylation centers thus stimulating deacylation of misacylated tRNAs.</text>
</comment>
<dbReference type="InterPro" id="IPR018162">
    <property type="entry name" value="Ala-tRNA-ligase_IIc_anticod-bd"/>
</dbReference>
<sequence length="927" mass="100576">MSASSHQIRRTFLDFFASRGHEVVPSAPIVPQNDPTLMFVNAGMVPFKDVFTGKDRRAYTRAASSQKCIRISGKHNDLENVGVTARHHTFFEMLGNFSFGDYFKEEAITSAWELLTKVYGVPKERLVVTVFKGENNFPADEEAASIWRKVTGFGDDRILRLGMADNFWSMGDTGPCGPCSEIHFFTGDEVDLARFGEEPRLDGSGWTEIWNLVFMQYDRAEKDAPVTSLPAPSIDTGMGLERISFVLQGVTSNYDTDLLRPLVERAAEIAGKKYGASLAPDDVSMRVIADHARTTAFLVAEGVMPEKQRREYVLRRVMRRAIRHGYRLGIEKPFLHEVALLVVDRMGDVYPELRDRRELIARVTEDEEVRFRATLKRGMKILDERFEEMREKGDKALSAPAAADLYTTYGFPLDLTQVICGEQGFAVDLEGAEKIVKGADEADGPIDPTAAVDPAYRQAREKLGSPVTFTGYEREAGESEVVVIIAVETKDGSDKLTRALVDRASAGARVEVVVKETPFYAESGGQVGDIGVITAGFGAQDAEGDPKPQMSMGDLRIRVTDTQRPLTGLVVHEGVVEAGEVSVGQKVTLTVDHAARSATRRNHSATHLLHWALRTVLGEHAQQKGSRVGPDMLRFDFAHNKPLTRDEVERIEDLVNGKVLENAPVLTEVLPVDEARKRGAVAIFEEKYGDVVRMLTMTQDSIELCGGTHARALGDIGLFKITGEGGVAAGVRRVFAATGKNALGYMRGLEDDIQKARQVAKAQGGDLADKIGKIVAHERELEKKVAELERRLIEGGGPGGGGGGGIDAMLAEAREISGIKVLARRMPDGTQAAALREIAEKLRDKLGASSLVLVGAVDAGKAQLAVMVSKAATSRVKAGDVIKNVAALVGGRGGGRPDMAQAGGPEAGKLDEAIAATYGEVERLVTA</sequence>
<dbReference type="InterPro" id="IPR002318">
    <property type="entry name" value="Ala-tRNA-lgiase_IIc"/>
</dbReference>
<evidence type="ECO:0000256" key="5">
    <source>
        <dbReference type="ARBA" id="ARBA00022741"/>
    </source>
</evidence>
<evidence type="ECO:0000256" key="10">
    <source>
        <dbReference type="ARBA" id="ARBA00023146"/>
    </source>
</evidence>
<proteinExistence type="inferred from homology"/>
<evidence type="ECO:0000256" key="7">
    <source>
        <dbReference type="ARBA" id="ARBA00022840"/>
    </source>
</evidence>
<dbReference type="SUPFAM" id="SSF101353">
    <property type="entry name" value="Putative anticodon-binding domain of alanyl-tRNA synthetase (AlaRS)"/>
    <property type="match status" value="1"/>
</dbReference>
<dbReference type="InterPro" id="IPR045864">
    <property type="entry name" value="aa-tRNA-synth_II/BPL/LPL"/>
</dbReference>
<dbReference type="SUPFAM" id="SSF50447">
    <property type="entry name" value="Translation proteins"/>
    <property type="match status" value="1"/>
</dbReference>
<keyword evidence="2 11" id="KW-0820">tRNA-binding</keyword>
<keyword evidence="7 11" id="KW-0067">ATP-binding</keyword>
<keyword evidence="14" id="KW-1185">Reference proteome</keyword>
<evidence type="ECO:0000259" key="12">
    <source>
        <dbReference type="PROSITE" id="PS50860"/>
    </source>
</evidence>
<dbReference type="AlphaFoldDB" id="A0A4U1JAP3"/>
<keyword evidence="9 11" id="KW-0648">Protein biosynthesis</keyword>
<dbReference type="InterPro" id="IPR009000">
    <property type="entry name" value="Transl_B-barrel_sf"/>
</dbReference>
<feature type="binding site" evidence="11">
    <location>
        <position position="705"/>
    </location>
    <ligand>
        <name>Zn(2+)</name>
        <dbReference type="ChEBI" id="CHEBI:29105"/>
    </ligand>
</feature>
<dbReference type="RefSeq" id="WP_136931424.1">
    <property type="nucleotide sequence ID" value="NZ_SSMQ01000026.1"/>
</dbReference>
<dbReference type="GO" id="GO:0005829">
    <property type="term" value="C:cytosol"/>
    <property type="evidence" value="ECO:0007669"/>
    <property type="project" value="TreeGrafter"/>
</dbReference>
<evidence type="ECO:0000256" key="2">
    <source>
        <dbReference type="ARBA" id="ARBA00022555"/>
    </source>
</evidence>
<dbReference type="InterPro" id="IPR050058">
    <property type="entry name" value="Ala-tRNA_ligase"/>
</dbReference>
<keyword evidence="8 11" id="KW-0694">RNA-binding</keyword>
<dbReference type="GO" id="GO:0045892">
    <property type="term" value="P:negative regulation of DNA-templated transcription"/>
    <property type="evidence" value="ECO:0007669"/>
    <property type="project" value="TreeGrafter"/>
</dbReference>
<comment type="function">
    <text evidence="11">Catalyzes the attachment of alanine to tRNA(Ala) in a two-step reaction: alanine is first activated by ATP to form Ala-AMP and then transferred to the acceptor end of tRNA(Ala). Also edits incorrectly charged Ser-tRNA(Ala) and Gly-tRNA(Ala) via its editing domain.</text>
</comment>
<accession>A0A4U1JAP3</accession>
<keyword evidence="10 11" id="KW-0030">Aminoacyl-tRNA synthetase</keyword>
<dbReference type="GO" id="GO:0008270">
    <property type="term" value="F:zinc ion binding"/>
    <property type="evidence" value="ECO:0007669"/>
    <property type="project" value="UniProtKB-UniRule"/>
</dbReference>
<keyword evidence="5 11" id="KW-0547">Nucleotide-binding</keyword>
<comment type="similarity">
    <text evidence="1 11">Belongs to the class-II aminoacyl-tRNA synthetase family.</text>
</comment>
<dbReference type="Pfam" id="PF07973">
    <property type="entry name" value="tRNA_SAD"/>
    <property type="match status" value="1"/>
</dbReference>
<dbReference type="FunFam" id="3.30.930.10:FF:000004">
    <property type="entry name" value="Alanine--tRNA ligase"/>
    <property type="match status" value="1"/>
</dbReference>
<dbReference type="GO" id="GO:0004813">
    <property type="term" value="F:alanine-tRNA ligase activity"/>
    <property type="evidence" value="ECO:0007669"/>
    <property type="project" value="UniProtKB-UniRule"/>
</dbReference>
<dbReference type="GO" id="GO:0005524">
    <property type="term" value="F:ATP binding"/>
    <property type="evidence" value="ECO:0007669"/>
    <property type="project" value="UniProtKB-UniRule"/>
</dbReference>
<comment type="cofactor">
    <cofactor evidence="11">
        <name>Zn(2+)</name>
        <dbReference type="ChEBI" id="CHEBI:29105"/>
    </cofactor>
    <text evidence="11">Binds 1 zinc ion per subunit.</text>
</comment>
<dbReference type="EMBL" id="SSMQ01000026">
    <property type="protein sequence ID" value="TKD03949.1"/>
    <property type="molecule type" value="Genomic_DNA"/>
</dbReference>
<feature type="binding site" evidence="11">
    <location>
        <position position="603"/>
    </location>
    <ligand>
        <name>Zn(2+)</name>
        <dbReference type="ChEBI" id="CHEBI:29105"/>
    </ligand>
</feature>
<feature type="binding site" evidence="11">
    <location>
        <position position="607"/>
    </location>
    <ligand>
        <name>Zn(2+)</name>
        <dbReference type="ChEBI" id="CHEBI:29105"/>
    </ligand>
</feature>
<evidence type="ECO:0000256" key="1">
    <source>
        <dbReference type="ARBA" id="ARBA00008226"/>
    </source>
</evidence>